<dbReference type="Pfam" id="PF22016">
    <property type="entry name" value="DUF6933"/>
    <property type="match status" value="1"/>
</dbReference>
<dbReference type="Proteomes" id="UP000317171">
    <property type="component" value="Chromosome"/>
</dbReference>
<accession>A0A517RDI3</accession>
<proteinExistence type="inferred from homology"/>
<dbReference type="CDD" id="cd10456">
    <property type="entry name" value="GIY-YIG_UPF0213"/>
    <property type="match status" value="1"/>
</dbReference>
<dbReference type="InterPro" id="IPR000305">
    <property type="entry name" value="GIY-YIG_endonuc"/>
</dbReference>
<reference evidence="3 4" key="1">
    <citation type="submission" date="2019-02" db="EMBL/GenBank/DDBJ databases">
        <title>Deep-cultivation of Planctomycetes and their phenomic and genomic characterization uncovers novel biology.</title>
        <authorList>
            <person name="Wiegand S."/>
            <person name="Jogler M."/>
            <person name="Boedeker C."/>
            <person name="Pinto D."/>
            <person name="Vollmers J."/>
            <person name="Rivas-Marin E."/>
            <person name="Kohn T."/>
            <person name="Peeters S.H."/>
            <person name="Heuer A."/>
            <person name="Rast P."/>
            <person name="Oberbeckmann S."/>
            <person name="Bunk B."/>
            <person name="Jeske O."/>
            <person name="Meyerdierks A."/>
            <person name="Storesund J.E."/>
            <person name="Kallscheuer N."/>
            <person name="Luecker S."/>
            <person name="Lage O.M."/>
            <person name="Pohl T."/>
            <person name="Merkel B.J."/>
            <person name="Hornburger P."/>
            <person name="Mueller R.-W."/>
            <person name="Bruemmer F."/>
            <person name="Labrenz M."/>
            <person name="Spormann A.M."/>
            <person name="Op den Camp H."/>
            <person name="Overmann J."/>
            <person name="Amann R."/>
            <person name="Jetten M.S.M."/>
            <person name="Mascher T."/>
            <person name="Medema M.H."/>
            <person name="Devos D.P."/>
            <person name="Kaster A.-K."/>
            <person name="Ovreas L."/>
            <person name="Rohde M."/>
            <person name="Galperin M.Y."/>
            <person name="Jogler C."/>
        </authorList>
    </citation>
    <scope>NUCLEOTIDE SEQUENCE [LARGE SCALE GENOMIC DNA]</scope>
    <source>
        <strain evidence="3 4">Pan241w</strain>
    </source>
</reference>
<dbReference type="InterPro" id="IPR035901">
    <property type="entry name" value="GIY-YIG_endonuc_sf"/>
</dbReference>
<protein>
    <submittedName>
        <fullName evidence="3">GIY-YIG nuclease superfamily protein</fullName>
    </submittedName>
</protein>
<evidence type="ECO:0000313" key="4">
    <source>
        <dbReference type="Proteomes" id="UP000317171"/>
    </source>
</evidence>
<dbReference type="SUPFAM" id="SSF82771">
    <property type="entry name" value="GIY-YIG endonuclease"/>
    <property type="match status" value="1"/>
</dbReference>
<dbReference type="EMBL" id="CP036269">
    <property type="protein sequence ID" value="QDT41945.1"/>
    <property type="molecule type" value="Genomic_DNA"/>
</dbReference>
<dbReference type="Pfam" id="PF01541">
    <property type="entry name" value="GIY-YIG"/>
    <property type="match status" value="1"/>
</dbReference>
<dbReference type="InterPro" id="IPR050190">
    <property type="entry name" value="UPF0213_domain"/>
</dbReference>
<keyword evidence="4" id="KW-1185">Reference proteome</keyword>
<sequence length="274" mass="31336">MIFRLSHKLNQKIKTGTLTLRPLNQNPFADWSCRLFTADRRQYILLSNTKSLYSCLMTGKGITNQRQFTECALNCIRDFTAADTHQQTFEKFIASERESIQFAKALNHSVTSSMNLLVEYAQDLLIEQQIPLLEVSYELNDYLTSAIVEKKSDSYCTPNEAFQRMLHLPIDLNAMGLAEAELKNDRSAETPTVWFVYILRCADRSLYTGITTDLTRRCQQHNTGTGARYTRSRLPVSIEYHETQASRSAALKRELEIKAMSRAAKEALISSNNR</sequence>
<organism evidence="3 4">
    <name type="scientific">Gimesia alba</name>
    <dbReference type="NCBI Taxonomy" id="2527973"/>
    <lineage>
        <taxon>Bacteria</taxon>
        <taxon>Pseudomonadati</taxon>
        <taxon>Planctomycetota</taxon>
        <taxon>Planctomycetia</taxon>
        <taxon>Planctomycetales</taxon>
        <taxon>Planctomycetaceae</taxon>
        <taxon>Gimesia</taxon>
    </lineage>
</organism>
<feature type="domain" description="GIY-YIG" evidence="2">
    <location>
        <begin position="192"/>
        <end position="267"/>
    </location>
</feature>
<evidence type="ECO:0000313" key="3">
    <source>
        <dbReference type="EMBL" id="QDT41945.1"/>
    </source>
</evidence>
<dbReference type="AlphaFoldDB" id="A0A517RDI3"/>
<evidence type="ECO:0000259" key="2">
    <source>
        <dbReference type="PROSITE" id="PS50164"/>
    </source>
</evidence>
<gene>
    <name evidence="3" type="ORF">Pan241w_20250</name>
</gene>
<dbReference type="PANTHER" id="PTHR34477:SF1">
    <property type="entry name" value="UPF0213 PROTEIN YHBQ"/>
    <property type="match status" value="1"/>
</dbReference>
<dbReference type="PANTHER" id="PTHR34477">
    <property type="entry name" value="UPF0213 PROTEIN YHBQ"/>
    <property type="match status" value="1"/>
</dbReference>
<dbReference type="Gene3D" id="3.40.1440.10">
    <property type="entry name" value="GIY-YIG endonuclease"/>
    <property type="match status" value="1"/>
</dbReference>
<dbReference type="KEGG" id="gaz:Pan241w_20250"/>
<name>A0A517RDI3_9PLAN</name>
<comment type="similarity">
    <text evidence="1">Belongs to the UPF0213 family.</text>
</comment>
<dbReference type="InterPro" id="IPR053864">
    <property type="entry name" value="DUF6933"/>
</dbReference>
<evidence type="ECO:0000256" key="1">
    <source>
        <dbReference type="ARBA" id="ARBA00007435"/>
    </source>
</evidence>
<dbReference type="PROSITE" id="PS50164">
    <property type="entry name" value="GIY_YIG"/>
    <property type="match status" value="1"/>
</dbReference>